<evidence type="ECO:0000313" key="14">
    <source>
        <dbReference type="Proteomes" id="UP001152795"/>
    </source>
</evidence>
<accession>A0A6S7HX09</accession>
<feature type="domain" description="RecF/RecN/SMC N-terminal" evidence="12">
    <location>
        <begin position="40"/>
        <end position="163"/>
    </location>
</feature>
<dbReference type="GO" id="GO:0003697">
    <property type="term" value="F:single-stranded DNA binding"/>
    <property type="evidence" value="ECO:0007669"/>
    <property type="project" value="TreeGrafter"/>
</dbReference>
<keyword evidence="7" id="KW-0067">ATP-binding</keyword>
<reference evidence="13" key="1">
    <citation type="submission" date="2020-04" db="EMBL/GenBank/DDBJ databases">
        <authorList>
            <person name="Alioto T."/>
            <person name="Alioto T."/>
            <person name="Gomez Garrido J."/>
        </authorList>
    </citation>
    <scope>NUCLEOTIDE SEQUENCE</scope>
    <source>
        <strain evidence="13">A484AB</strain>
    </source>
</reference>
<dbReference type="InterPro" id="IPR003395">
    <property type="entry name" value="RecF/RecN/SMC_N"/>
</dbReference>
<keyword evidence="5" id="KW-0158">Chromosome</keyword>
<evidence type="ECO:0000256" key="11">
    <source>
        <dbReference type="SAM" id="MobiDB-lite"/>
    </source>
</evidence>
<dbReference type="Pfam" id="PF02463">
    <property type="entry name" value="SMC_N"/>
    <property type="match status" value="1"/>
</dbReference>
<dbReference type="GO" id="GO:0016887">
    <property type="term" value="F:ATP hydrolysis activity"/>
    <property type="evidence" value="ECO:0007669"/>
    <property type="project" value="InterPro"/>
</dbReference>
<dbReference type="SUPFAM" id="SSF52540">
    <property type="entry name" value="P-loop containing nucleoside triphosphate hydrolases"/>
    <property type="match status" value="1"/>
</dbReference>
<evidence type="ECO:0000313" key="13">
    <source>
        <dbReference type="EMBL" id="CAB4007950.1"/>
    </source>
</evidence>
<evidence type="ECO:0000256" key="5">
    <source>
        <dbReference type="ARBA" id="ARBA00022454"/>
    </source>
</evidence>
<evidence type="ECO:0000256" key="1">
    <source>
        <dbReference type="ARBA" id="ARBA00004123"/>
    </source>
</evidence>
<name>A0A6S7HX09_PARCT</name>
<dbReference type="GO" id="GO:0030915">
    <property type="term" value="C:Smc5-Smc6 complex"/>
    <property type="evidence" value="ECO:0007669"/>
    <property type="project" value="TreeGrafter"/>
</dbReference>
<feature type="region of interest" description="Disordered" evidence="11">
    <location>
        <begin position="286"/>
        <end position="330"/>
    </location>
</feature>
<evidence type="ECO:0000256" key="8">
    <source>
        <dbReference type="ARBA" id="ARBA00023054"/>
    </source>
</evidence>
<sequence length="686" mass="79986">MAEVTRKRKIKSSQNTAKNVKNSHLLNDLIAEKTHYHGSIVRMKLIKFLTYDECEYFPGPSLNVILGPNGSGKSSLVCAICLGLAGSPKVLGRADNVGEFVKHGETNGSVELELYNEEHKGNYIIERQITRDNKSTWYLNRKAVSQKVIQDLVNKLNIQINNLCQFLPQEKVVEFAKMSPQELLVATEKAVGPPDMWQNHQDLITLGKRGKDMEASLTEKQEHLEKLEQQNSRLEHEVKRFQEREKHLEKIRVLEKKKPWAEYEELRQQFVKKREKRDELKKVIDQARKQNAPLEKKKNEAATKVQQHAEESRQLGEKGRQAHQSLKNKKDKLDEWLDKVKDKENELKEMVDQQKSIQKKISTLEGIVQGLKDELENLPGPETFQPRLLEINSEARALQQQINQIQTDAHNLKEEKGSSGQRLRSVRDRLSRLEDKKNQRLEFLRTHYKDTYNAVMWLRDNQDKFEKPVHEPIMLLVNMNRTEDAKFLEMVVPGNDMRAFVCETRKDLQLFLSEVRDKQSLRVNAVAPPETPLANFKPRRTIDQIKQWGFHHYLKELFTAPDAVMRYLCENCKIHDIPLGTEYTQNHAEEVIKNSGLWQFYTPALKYVVKTSRYGNREKSTLTSSIKDAMIFSISVDMEQKKRLELEKQEIEKTLREIDENMKLLLTADKSEQLKVEKLRNEKIKP</sequence>
<gene>
    <name evidence="13" type="ORF">PACLA_8A076630</name>
</gene>
<proteinExistence type="inferred from homology"/>
<dbReference type="InterPro" id="IPR027417">
    <property type="entry name" value="P-loop_NTPase"/>
</dbReference>
<dbReference type="GO" id="GO:0005634">
    <property type="term" value="C:nucleus"/>
    <property type="evidence" value="ECO:0007669"/>
    <property type="project" value="UniProtKB-SubCell"/>
</dbReference>
<keyword evidence="6" id="KW-0547">Nucleotide-binding</keyword>
<evidence type="ECO:0000256" key="2">
    <source>
        <dbReference type="ARBA" id="ARBA00004286"/>
    </source>
</evidence>
<keyword evidence="8 10" id="KW-0175">Coiled coil</keyword>
<dbReference type="Proteomes" id="UP001152795">
    <property type="component" value="Unassembled WGS sequence"/>
</dbReference>
<comment type="subcellular location">
    <subcellularLocation>
        <location evidence="2">Chromosome</location>
    </subcellularLocation>
    <subcellularLocation>
        <location evidence="1">Nucleus</location>
    </subcellularLocation>
</comment>
<feature type="coiled-coil region" evidence="10">
    <location>
        <begin position="634"/>
        <end position="668"/>
    </location>
</feature>
<dbReference type="Gene3D" id="3.40.50.300">
    <property type="entry name" value="P-loop containing nucleotide triphosphate hydrolases"/>
    <property type="match status" value="1"/>
</dbReference>
<evidence type="ECO:0000256" key="9">
    <source>
        <dbReference type="ARBA" id="ARBA00023242"/>
    </source>
</evidence>
<comment type="caution">
    <text evidence="13">The sequence shown here is derived from an EMBL/GenBank/DDBJ whole genome shotgun (WGS) entry which is preliminary data.</text>
</comment>
<evidence type="ECO:0000256" key="4">
    <source>
        <dbReference type="ARBA" id="ARBA00018687"/>
    </source>
</evidence>
<dbReference type="EMBL" id="CACRXK020005968">
    <property type="protein sequence ID" value="CAB4007950.1"/>
    <property type="molecule type" value="Genomic_DNA"/>
</dbReference>
<evidence type="ECO:0000259" key="12">
    <source>
        <dbReference type="Pfam" id="PF02463"/>
    </source>
</evidence>
<comment type="similarity">
    <text evidence="3">Belongs to the SMC family. SMC5 subfamily.</text>
</comment>
<dbReference type="AlphaFoldDB" id="A0A6S7HX09"/>
<dbReference type="FunFam" id="3.40.50.300:FF:000793">
    <property type="entry name" value="Structural maintenance of chromosomes protein 5"/>
    <property type="match status" value="1"/>
</dbReference>
<keyword evidence="14" id="KW-1185">Reference proteome</keyword>
<feature type="coiled-coil region" evidence="10">
    <location>
        <begin position="388"/>
        <end position="415"/>
    </location>
</feature>
<evidence type="ECO:0000256" key="3">
    <source>
        <dbReference type="ARBA" id="ARBA00010171"/>
    </source>
</evidence>
<dbReference type="PANTHER" id="PTHR45916">
    <property type="entry name" value="STRUCTURAL MAINTENANCE OF CHROMOSOMES PROTEIN 5"/>
    <property type="match status" value="1"/>
</dbReference>
<evidence type="ECO:0000256" key="6">
    <source>
        <dbReference type="ARBA" id="ARBA00022741"/>
    </source>
</evidence>
<keyword evidence="9" id="KW-0539">Nucleus</keyword>
<feature type="compositionally biased region" description="Basic and acidic residues" evidence="11">
    <location>
        <begin position="286"/>
        <end position="320"/>
    </location>
</feature>
<evidence type="ECO:0000256" key="10">
    <source>
        <dbReference type="SAM" id="Coils"/>
    </source>
</evidence>
<dbReference type="PANTHER" id="PTHR45916:SF1">
    <property type="entry name" value="STRUCTURAL MAINTENANCE OF CHROMOSOMES PROTEIN 5"/>
    <property type="match status" value="1"/>
</dbReference>
<dbReference type="OrthoDB" id="10254973at2759"/>
<organism evidence="13 14">
    <name type="scientific">Paramuricea clavata</name>
    <name type="common">Red gorgonian</name>
    <name type="synonym">Violescent sea-whip</name>
    <dbReference type="NCBI Taxonomy" id="317549"/>
    <lineage>
        <taxon>Eukaryota</taxon>
        <taxon>Metazoa</taxon>
        <taxon>Cnidaria</taxon>
        <taxon>Anthozoa</taxon>
        <taxon>Octocorallia</taxon>
        <taxon>Malacalcyonacea</taxon>
        <taxon>Plexauridae</taxon>
        <taxon>Paramuricea</taxon>
    </lineage>
</organism>
<evidence type="ECO:0000256" key="7">
    <source>
        <dbReference type="ARBA" id="ARBA00022840"/>
    </source>
</evidence>
<dbReference type="GO" id="GO:0000724">
    <property type="term" value="P:double-strand break repair via homologous recombination"/>
    <property type="evidence" value="ECO:0007669"/>
    <property type="project" value="TreeGrafter"/>
</dbReference>
<protein>
    <recommendedName>
        <fullName evidence="4">Structural maintenance of chromosomes protein 5</fullName>
    </recommendedName>
</protein>
<dbReference type="GO" id="GO:0005524">
    <property type="term" value="F:ATP binding"/>
    <property type="evidence" value="ECO:0007669"/>
    <property type="project" value="UniProtKB-KW"/>
</dbReference>
<feature type="non-terminal residue" evidence="13">
    <location>
        <position position="686"/>
    </location>
</feature>